<comment type="caution">
    <text evidence="1">The sequence shown here is derived from an EMBL/GenBank/DDBJ whole genome shotgun (WGS) entry which is preliminary data.</text>
</comment>
<organism evidence="1 2">
    <name type="scientific">Mariniflexile aquimaris</name>
    <dbReference type="NCBI Taxonomy" id="881009"/>
    <lineage>
        <taxon>Bacteria</taxon>
        <taxon>Pseudomonadati</taxon>
        <taxon>Bacteroidota</taxon>
        <taxon>Flavobacteriia</taxon>
        <taxon>Flavobacteriales</taxon>
        <taxon>Flavobacteriaceae</taxon>
        <taxon>Mariniflexile</taxon>
    </lineage>
</organism>
<dbReference type="EMBL" id="JBHTIB010000002">
    <property type="protein sequence ID" value="MFD0834502.1"/>
    <property type="molecule type" value="Genomic_DNA"/>
</dbReference>
<evidence type="ECO:0000313" key="1">
    <source>
        <dbReference type="EMBL" id="MFD0834502.1"/>
    </source>
</evidence>
<keyword evidence="2" id="KW-1185">Reference proteome</keyword>
<protein>
    <submittedName>
        <fullName evidence="1">Uncharacterized protein</fullName>
    </submittedName>
</protein>
<accession>A0ABW3BR24</accession>
<gene>
    <name evidence="1" type="ORF">ACFQ0I_01895</name>
</gene>
<reference evidence="2" key="1">
    <citation type="journal article" date="2019" name="Int. J. Syst. Evol. Microbiol.">
        <title>The Global Catalogue of Microorganisms (GCM) 10K type strain sequencing project: providing services to taxonomists for standard genome sequencing and annotation.</title>
        <authorList>
            <consortium name="The Broad Institute Genomics Platform"/>
            <consortium name="The Broad Institute Genome Sequencing Center for Infectious Disease"/>
            <person name="Wu L."/>
            <person name="Ma J."/>
        </authorList>
    </citation>
    <scope>NUCLEOTIDE SEQUENCE [LARGE SCALE GENOMIC DNA]</scope>
    <source>
        <strain evidence="2">CCUG 60529</strain>
    </source>
</reference>
<evidence type="ECO:0000313" key="2">
    <source>
        <dbReference type="Proteomes" id="UP001597011"/>
    </source>
</evidence>
<proteinExistence type="predicted"/>
<sequence length="129" mass="15106">MTKLVAILFSTLILFQSSNISFDDLSKLHNLLEHAKYHEANYGDSFIDFLAEHYDESKGQHDFDHEEHQNLPFKHHQQCTHISHDFTVTTPYFFVTSDSNFLEVPVNFFYQEPTSSFEKRPVLQPPKNA</sequence>
<dbReference type="Proteomes" id="UP001597011">
    <property type="component" value="Unassembled WGS sequence"/>
</dbReference>
<dbReference type="RefSeq" id="WP_379938845.1">
    <property type="nucleotide sequence ID" value="NZ_JBHTIB010000002.1"/>
</dbReference>
<name>A0ABW3BR24_9FLAO</name>